<dbReference type="InterPro" id="IPR036291">
    <property type="entry name" value="NAD(P)-bd_dom_sf"/>
</dbReference>
<evidence type="ECO:0000256" key="2">
    <source>
        <dbReference type="ARBA" id="ARBA00048615"/>
    </source>
</evidence>
<dbReference type="InterPro" id="IPR050988">
    <property type="entry name" value="Mannitol_DH/Oxidoreductase"/>
</dbReference>
<feature type="domain" description="Mannitol dehydrogenase C-terminal" evidence="4">
    <location>
        <begin position="282"/>
        <end position="393"/>
    </location>
</feature>
<accession>A0A3Q9UZ45</accession>
<dbReference type="RefSeq" id="WP_127886603.1">
    <property type="nucleotide sequence ID" value="NZ_CP028137.1"/>
</dbReference>
<dbReference type="InterPro" id="IPR008927">
    <property type="entry name" value="6-PGluconate_DH-like_C_sf"/>
</dbReference>
<dbReference type="SUPFAM" id="SSF48179">
    <property type="entry name" value="6-phosphogluconate dehydrogenase C-terminal domain-like"/>
    <property type="match status" value="1"/>
</dbReference>
<dbReference type="AlphaFoldDB" id="A0A3Q9UZ45"/>
<dbReference type="Pfam" id="PF01232">
    <property type="entry name" value="Mannitol_dh"/>
    <property type="match status" value="1"/>
</dbReference>
<dbReference type="InterPro" id="IPR013118">
    <property type="entry name" value="Mannitol_DH_C"/>
</dbReference>
<proteinExistence type="predicted"/>
<dbReference type="Gene3D" id="3.40.50.720">
    <property type="entry name" value="NAD(P)-binding Rossmann-like Domain"/>
    <property type="match status" value="1"/>
</dbReference>
<organism evidence="5 6">
    <name type="scientific">Rathayibacter festucae DSM 15932</name>
    <dbReference type="NCBI Taxonomy" id="1328866"/>
    <lineage>
        <taxon>Bacteria</taxon>
        <taxon>Bacillati</taxon>
        <taxon>Actinomycetota</taxon>
        <taxon>Actinomycetes</taxon>
        <taxon>Micrococcales</taxon>
        <taxon>Microbacteriaceae</taxon>
        <taxon>Rathayibacter</taxon>
    </lineage>
</organism>
<dbReference type="GO" id="GO:0008926">
    <property type="term" value="F:mannitol-1-phosphate 5-dehydrogenase activity"/>
    <property type="evidence" value="ECO:0007669"/>
    <property type="project" value="UniProtKB-EC"/>
</dbReference>
<dbReference type="PANTHER" id="PTHR43362:SF1">
    <property type="entry name" value="MANNITOL DEHYDROGENASE 2-RELATED"/>
    <property type="match status" value="1"/>
</dbReference>
<dbReference type="InterPro" id="IPR013131">
    <property type="entry name" value="Mannitol_DH_N"/>
</dbReference>
<feature type="domain" description="Mannitol dehydrogenase N-terminal" evidence="3">
    <location>
        <begin position="21"/>
        <end position="273"/>
    </location>
</feature>
<dbReference type="InterPro" id="IPR013328">
    <property type="entry name" value="6PGD_dom2"/>
</dbReference>
<reference evidence="6" key="1">
    <citation type="submission" date="2018-03" db="EMBL/GenBank/DDBJ databases">
        <title>Bacteriophage NCPPB3778 and a type I-E CRISPR drive the evolution of the US Biological Select Agent, Rathayibacter toxicus.</title>
        <authorList>
            <person name="Davis E.W.II."/>
            <person name="Tabima J.F."/>
            <person name="Weisberg A.J."/>
            <person name="Dantas Lopes L."/>
            <person name="Wiseman M.S."/>
            <person name="Wiseman M.S."/>
            <person name="Pupko T."/>
            <person name="Belcher M.S."/>
            <person name="Sechler A.J."/>
            <person name="Tancos M.A."/>
            <person name="Schroeder B.K."/>
            <person name="Murray T.D."/>
            <person name="Luster D.G."/>
            <person name="Schneider W.L."/>
            <person name="Rogers E."/>
            <person name="Andreote F.D."/>
            <person name="Grunwald N.J."/>
            <person name="Putnam M.L."/>
            <person name="Chang J.H."/>
        </authorList>
    </citation>
    <scope>NUCLEOTIDE SEQUENCE [LARGE SCALE GENOMIC DNA]</scope>
    <source>
        <strain evidence="6">DSM 15932</strain>
    </source>
</reference>
<evidence type="ECO:0000313" key="5">
    <source>
        <dbReference type="EMBL" id="AZZ51704.1"/>
    </source>
</evidence>
<protein>
    <submittedName>
        <fullName evidence="5">Oxidoreductase</fullName>
    </submittedName>
</protein>
<dbReference type="SUPFAM" id="SSF51735">
    <property type="entry name" value="NAD(P)-binding Rossmann-fold domains"/>
    <property type="match status" value="1"/>
</dbReference>
<evidence type="ECO:0000313" key="6">
    <source>
        <dbReference type="Proteomes" id="UP000285317"/>
    </source>
</evidence>
<evidence type="ECO:0000259" key="3">
    <source>
        <dbReference type="Pfam" id="PF01232"/>
    </source>
</evidence>
<dbReference type="KEGG" id="rfs:C1I64_06360"/>
<keyword evidence="1" id="KW-0560">Oxidoreductase</keyword>
<dbReference type="Proteomes" id="UP000285317">
    <property type="component" value="Chromosome"/>
</dbReference>
<dbReference type="PANTHER" id="PTHR43362">
    <property type="entry name" value="MANNITOL DEHYDROGENASE DSF1-RELATED"/>
    <property type="match status" value="1"/>
</dbReference>
<comment type="catalytic activity">
    <reaction evidence="2">
        <text>D-mannitol 1-phosphate + NAD(+) = beta-D-fructose 6-phosphate + NADH + H(+)</text>
        <dbReference type="Rhea" id="RHEA:19661"/>
        <dbReference type="ChEBI" id="CHEBI:15378"/>
        <dbReference type="ChEBI" id="CHEBI:57540"/>
        <dbReference type="ChEBI" id="CHEBI:57634"/>
        <dbReference type="ChEBI" id="CHEBI:57945"/>
        <dbReference type="ChEBI" id="CHEBI:61381"/>
        <dbReference type="EC" id="1.1.1.17"/>
    </reaction>
</comment>
<dbReference type="Gene3D" id="1.10.1040.10">
    <property type="entry name" value="N-(1-d-carboxylethyl)-l-norvaline Dehydrogenase, domain 2"/>
    <property type="match status" value="1"/>
</dbReference>
<name>A0A3Q9UZ45_9MICO</name>
<evidence type="ECO:0000256" key="1">
    <source>
        <dbReference type="ARBA" id="ARBA00023002"/>
    </source>
</evidence>
<sequence length="449" mass="47693">MSTTTTPVTRLARAVPAPPVRIVHLGLGAFSRSHTAWYTEACADGADWGIAAYTGRSRDLADRLTRQDGLYTLVERAEDGDRAEVIGSVARAHAGDDLPSLLRDLSAESTAVVTLTITEIGYRLGADGGPDLEDPLVRRDREELTAVAAGRLSPQDAAPETALGRLLLGLESRRRAESGPIAIVSCDNLPDNGGRLARGVAAWIEGIAPELGGWLDENASFVSTSIDRITPRISAEEDAALRARYGDEAPVVAEPFRDWVLSGRFPAGRPAWESAGARFVDDLDPWESRKLRLLNGAHTLLAALGRLRGHETVATAVADPVCRAAVDALWDDAATVLPAGLGIPEYREALLERFANPRIEHRLQQIGQDTETKLRLRIVPVAELVLAAGGRAEGSTAALGACLAALRRGLVGASPADLTAHDLVRGSSPALLDGEVLERVERAASALAE</sequence>
<gene>
    <name evidence="5" type="ORF">C1I64_06360</name>
</gene>
<dbReference type="PRINTS" id="PR00084">
    <property type="entry name" value="MTLDHDRGNASE"/>
</dbReference>
<dbReference type="EMBL" id="CP028137">
    <property type="protein sequence ID" value="AZZ51704.1"/>
    <property type="molecule type" value="Genomic_DNA"/>
</dbReference>
<dbReference type="InterPro" id="IPR000669">
    <property type="entry name" value="Mannitol_DH"/>
</dbReference>
<evidence type="ECO:0000259" key="4">
    <source>
        <dbReference type="Pfam" id="PF08125"/>
    </source>
</evidence>
<dbReference type="Pfam" id="PF08125">
    <property type="entry name" value="Mannitol_dh_C"/>
    <property type="match status" value="1"/>
</dbReference>